<reference evidence="2 3" key="2">
    <citation type="journal article" date="2017" name="Genome Biol.">
        <title>New reference genome sequences of hot pepper reveal the massive evolution of plant disease-resistance genes by retroduplication.</title>
        <authorList>
            <person name="Kim S."/>
            <person name="Park J."/>
            <person name="Yeom S.I."/>
            <person name="Kim Y.M."/>
            <person name="Seo E."/>
            <person name="Kim K.T."/>
            <person name="Kim M.S."/>
            <person name="Lee J.M."/>
            <person name="Cheong K."/>
            <person name="Shin H.S."/>
            <person name="Kim S.B."/>
            <person name="Han K."/>
            <person name="Lee J."/>
            <person name="Park M."/>
            <person name="Lee H.A."/>
            <person name="Lee H.Y."/>
            <person name="Lee Y."/>
            <person name="Oh S."/>
            <person name="Lee J.H."/>
            <person name="Choi E."/>
            <person name="Choi E."/>
            <person name="Lee S.E."/>
            <person name="Jeon J."/>
            <person name="Kim H."/>
            <person name="Choi G."/>
            <person name="Song H."/>
            <person name="Lee J."/>
            <person name="Lee S.C."/>
            <person name="Kwon J.K."/>
            <person name="Lee H.Y."/>
            <person name="Koo N."/>
            <person name="Hong Y."/>
            <person name="Kim R.W."/>
            <person name="Kang W.H."/>
            <person name="Huh J.H."/>
            <person name="Kang B.C."/>
            <person name="Yang T.J."/>
            <person name="Lee Y.H."/>
            <person name="Bennetzen J.L."/>
            <person name="Choi D."/>
        </authorList>
    </citation>
    <scope>NUCLEOTIDE SEQUENCE [LARGE SCALE GENOMIC DNA]</scope>
    <source>
        <strain evidence="3">cv. CM334</strain>
    </source>
</reference>
<feature type="compositionally biased region" description="Basic and acidic residues" evidence="1">
    <location>
        <begin position="23"/>
        <end position="42"/>
    </location>
</feature>
<evidence type="ECO:0000313" key="2">
    <source>
        <dbReference type="EMBL" id="PHT75060.1"/>
    </source>
</evidence>
<reference evidence="2 3" key="1">
    <citation type="journal article" date="2014" name="Nat. Genet.">
        <title>Genome sequence of the hot pepper provides insights into the evolution of pungency in Capsicum species.</title>
        <authorList>
            <person name="Kim S."/>
            <person name="Park M."/>
            <person name="Yeom S.I."/>
            <person name="Kim Y.M."/>
            <person name="Lee J.M."/>
            <person name="Lee H.A."/>
            <person name="Seo E."/>
            <person name="Choi J."/>
            <person name="Cheong K."/>
            <person name="Kim K.T."/>
            <person name="Jung K."/>
            <person name="Lee G.W."/>
            <person name="Oh S.K."/>
            <person name="Bae C."/>
            <person name="Kim S.B."/>
            <person name="Lee H.Y."/>
            <person name="Kim S.Y."/>
            <person name="Kim M.S."/>
            <person name="Kang B.C."/>
            <person name="Jo Y.D."/>
            <person name="Yang H.B."/>
            <person name="Jeong H.J."/>
            <person name="Kang W.H."/>
            <person name="Kwon J.K."/>
            <person name="Shin C."/>
            <person name="Lim J.Y."/>
            <person name="Park J.H."/>
            <person name="Huh J.H."/>
            <person name="Kim J.S."/>
            <person name="Kim B.D."/>
            <person name="Cohen O."/>
            <person name="Paran I."/>
            <person name="Suh M.C."/>
            <person name="Lee S.B."/>
            <person name="Kim Y.K."/>
            <person name="Shin Y."/>
            <person name="Noh S.J."/>
            <person name="Park J."/>
            <person name="Seo Y.S."/>
            <person name="Kwon S.Y."/>
            <person name="Kim H.A."/>
            <person name="Park J.M."/>
            <person name="Kim H.J."/>
            <person name="Choi S.B."/>
            <person name="Bosland P.W."/>
            <person name="Reeves G."/>
            <person name="Jo S.H."/>
            <person name="Lee B.W."/>
            <person name="Cho H.T."/>
            <person name="Choi H.S."/>
            <person name="Lee M.S."/>
            <person name="Yu Y."/>
            <person name="Do Choi Y."/>
            <person name="Park B.S."/>
            <person name="van Deynze A."/>
            <person name="Ashrafi H."/>
            <person name="Hill T."/>
            <person name="Kim W.T."/>
            <person name="Pai H.S."/>
            <person name="Ahn H.K."/>
            <person name="Yeam I."/>
            <person name="Giovannoni J.J."/>
            <person name="Rose J.K."/>
            <person name="Sorensen I."/>
            <person name="Lee S.J."/>
            <person name="Kim R.W."/>
            <person name="Choi I.Y."/>
            <person name="Choi B.S."/>
            <person name="Lim J.S."/>
            <person name="Lee Y.H."/>
            <person name="Choi D."/>
        </authorList>
    </citation>
    <scope>NUCLEOTIDE SEQUENCE [LARGE SCALE GENOMIC DNA]</scope>
    <source>
        <strain evidence="3">cv. CM334</strain>
    </source>
</reference>
<accession>A0A2G2YZ71</accession>
<evidence type="ECO:0000313" key="3">
    <source>
        <dbReference type="Proteomes" id="UP000222542"/>
    </source>
</evidence>
<sequence length="129" mass="14673">MHGEVDLGTEEQIMTTPKIQKLTTDEQRDETVSPDSQDKIPDDLLPSLNVYSSKSIIVHPSANRELQTPIPKLRIRRPSKFKESPYTMKFGSATESSEGHIRIFPQKHSIVYHPIDGIVDTKIVNKFMN</sequence>
<feature type="region of interest" description="Disordered" evidence="1">
    <location>
        <begin position="1"/>
        <end position="44"/>
    </location>
</feature>
<name>A0A2G2YZ71_CAPAN</name>
<feature type="compositionally biased region" description="Polar residues" evidence="1">
    <location>
        <begin position="12"/>
        <end position="22"/>
    </location>
</feature>
<proteinExistence type="predicted"/>
<dbReference type="EMBL" id="AYRZ02000008">
    <property type="protein sequence ID" value="PHT75060.1"/>
    <property type="molecule type" value="Genomic_DNA"/>
</dbReference>
<protein>
    <submittedName>
        <fullName evidence="2">Uncharacterized protein</fullName>
    </submittedName>
</protein>
<dbReference type="Gramene" id="PHT75060">
    <property type="protein sequence ID" value="PHT75060"/>
    <property type="gene ID" value="T459_22337"/>
</dbReference>
<dbReference type="Proteomes" id="UP000222542">
    <property type="component" value="Unassembled WGS sequence"/>
</dbReference>
<gene>
    <name evidence="2" type="ORF">T459_22337</name>
</gene>
<dbReference type="AlphaFoldDB" id="A0A2G2YZ71"/>
<evidence type="ECO:0000256" key="1">
    <source>
        <dbReference type="SAM" id="MobiDB-lite"/>
    </source>
</evidence>
<keyword evidence="3" id="KW-1185">Reference proteome</keyword>
<comment type="caution">
    <text evidence="2">The sequence shown here is derived from an EMBL/GenBank/DDBJ whole genome shotgun (WGS) entry which is preliminary data.</text>
</comment>
<organism evidence="2 3">
    <name type="scientific">Capsicum annuum</name>
    <name type="common">Capsicum pepper</name>
    <dbReference type="NCBI Taxonomy" id="4072"/>
    <lineage>
        <taxon>Eukaryota</taxon>
        <taxon>Viridiplantae</taxon>
        <taxon>Streptophyta</taxon>
        <taxon>Embryophyta</taxon>
        <taxon>Tracheophyta</taxon>
        <taxon>Spermatophyta</taxon>
        <taxon>Magnoliopsida</taxon>
        <taxon>eudicotyledons</taxon>
        <taxon>Gunneridae</taxon>
        <taxon>Pentapetalae</taxon>
        <taxon>asterids</taxon>
        <taxon>lamiids</taxon>
        <taxon>Solanales</taxon>
        <taxon>Solanaceae</taxon>
        <taxon>Solanoideae</taxon>
        <taxon>Capsiceae</taxon>
        <taxon>Capsicum</taxon>
    </lineage>
</organism>